<gene>
    <name evidence="1" type="ORF">G6011_02918</name>
</gene>
<dbReference type="EMBL" id="JAANER010000009">
    <property type="protein sequence ID" value="KAG9186362.1"/>
    <property type="molecule type" value="Genomic_DNA"/>
</dbReference>
<comment type="caution">
    <text evidence="1">The sequence shown here is derived from an EMBL/GenBank/DDBJ whole genome shotgun (WGS) entry which is preliminary data.</text>
</comment>
<name>A0AAD4FAT4_9PLEO</name>
<reference evidence="1" key="1">
    <citation type="submission" date="2021-07" db="EMBL/GenBank/DDBJ databases">
        <title>Genome Resource of American Ginseng Black Spot Pathogen Alternaria panax.</title>
        <authorList>
            <person name="Qiu C."/>
            <person name="Wang W."/>
            <person name="Liu Z."/>
        </authorList>
    </citation>
    <scope>NUCLEOTIDE SEQUENCE</scope>
    <source>
        <strain evidence="1">BNCC115425</strain>
    </source>
</reference>
<evidence type="ECO:0000313" key="1">
    <source>
        <dbReference type="EMBL" id="KAG9186362.1"/>
    </source>
</evidence>
<sequence>MDHVAALPNETTVKDYDFITETNTKTSPLLRLPGETRNMIYEYALADTIMAPNEPIWSWRRWLLPAPTFLQGARPCGSLHQTCRQLRNETLPLRVPLKTFLFYKRCDFPDFVTYILQKKEKTAPIALGPRVLRRLNRYKDWDNTYVKLMQLRNAFLQSPWPSERALYCYSATEWLARDPDGQRKFRFTVKKEDDARLLSHGYKLQLVDCEAEVVGKFVWERVGGRD</sequence>
<accession>A0AAD4FAT4</accession>
<dbReference type="PANTHER" id="PTHR38790:SF4">
    <property type="entry name" value="2EXR DOMAIN-CONTAINING PROTEIN"/>
    <property type="match status" value="1"/>
</dbReference>
<dbReference type="Proteomes" id="UP001199106">
    <property type="component" value="Unassembled WGS sequence"/>
</dbReference>
<organism evidence="1 2">
    <name type="scientific">Alternaria panax</name>
    <dbReference type="NCBI Taxonomy" id="48097"/>
    <lineage>
        <taxon>Eukaryota</taxon>
        <taxon>Fungi</taxon>
        <taxon>Dikarya</taxon>
        <taxon>Ascomycota</taxon>
        <taxon>Pezizomycotina</taxon>
        <taxon>Dothideomycetes</taxon>
        <taxon>Pleosporomycetidae</taxon>
        <taxon>Pleosporales</taxon>
        <taxon>Pleosporineae</taxon>
        <taxon>Pleosporaceae</taxon>
        <taxon>Alternaria</taxon>
        <taxon>Alternaria sect. Panax</taxon>
    </lineage>
</organism>
<dbReference type="PANTHER" id="PTHR38790">
    <property type="entry name" value="2EXR DOMAIN-CONTAINING PROTEIN-RELATED"/>
    <property type="match status" value="1"/>
</dbReference>
<evidence type="ECO:0000313" key="2">
    <source>
        <dbReference type="Proteomes" id="UP001199106"/>
    </source>
</evidence>
<keyword evidence="2" id="KW-1185">Reference proteome</keyword>
<dbReference type="AlphaFoldDB" id="A0AAD4FAT4"/>
<protein>
    <submittedName>
        <fullName evidence="1">Uncharacterized protein</fullName>
    </submittedName>
</protein>
<proteinExistence type="predicted"/>